<dbReference type="EMBL" id="JAJISC010000001">
    <property type="protein sequence ID" value="MCS2607892.1"/>
    <property type="molecule type" value="Genomic_DNA"/>
</dbReference>
<comment type="caution">
    <text evidence="3">The sequence shown here is derived from an EMBL/GenBank/DDBJ whole genome shotgun (WGS) entry which is preliminary data.</text>
</comment>
<evidence type="ECO:0000256" key="1">
    <source>
        <dbReference type="SAM" id="MobiDB-lite"/>
    </source>
</evidence>
<feature type="region of interest" description="Disordered" evidence="1">
    <location>
        <begin position="27"/>
        <end position="111"/>
    </location>
</feature>
<sequence>MSKEFLKKAGILGVSFGLMASPLAFAQTSSVQEGTSIEENQDDYVDQEPVQPQSEHTPDPAQYDVEDLEYDEGDQVNVTEPHSHGEHNHTATNSDDATFDGPEEVVERNHD</sequence>
<feature type="chain" id="PRO_5047411306" evidence="2">
    <location>
        <begin position="27"/>
        <end position="111"/>
    </location>
</feature>
<accession>A0ABT2E8I6</accession>
<dbReference type="Proteomes" id="UP001165542">
    <property type="component" value="Unassembled WGS sequence"/>
</dbReference>
<feature type="signal peptide" evidence="2">
    <location>
        <begin position="1"/>
        <end position="26"/>
    </location>
</feature>
<evidence type="ECO:0000313" key="3">
    <source>
        <dbReference type="EMBL" id="MCS2607892.1"/>
    </source>
</evidence>
<keyword evidence="2" id="KW-0732">Signal</keyword>
<feature type="compositionally biased region" description="Polar residues" evidence="1">
    <location>
        <begin position="27"/>
        <end position="38"/>
    </location>
</feature>
<reference evidence="3" key="1">
    <citation type="submission" date="2021-11" db="EMBL/GenBank/DDBJ databases">
        <title>Halomonas sp., isolated from a coastal aquaculture zone in Dongshan Bay.</title>
        <authorList>
            <person name="Lin W."/>
        </authorList>
    </citation>
    <scope>NUCLEOTIDE SEQUENCE</scope>
    <source>
        <strain evidence="3">Yzlin-01</strain>
    </source>
</reference>
<feature type="compositionally biased region" description="Acidic residues" evidence="1">
    <location>
        <begin position="64"/>
        <end position="74"/>
    </location>
</feature>
<evidence type="ECO:0000256" key="2">
    <source>
        <dbReference type="SAM" id="SignalP"/>
    </source>
</evidence>
<gene>
    <name evidence="3" type="ORF">LLY24_00970</name>
</gene>
<proteinExistence type="predicted"/>
<protein>
    <submittedName>
        <fullName evidence="3">Uncharacterized protein</fullName>
    </submittedName>
</protein>
<evidence type="ECO:0000313" key="4">
    <source>
        <dbReference type="Proteomes" id="UP001165542"/>
    </source>
</evidence>
<name>A0ABT2E8I6_9GAMM</name>
<keyword evidence="4" id="KW-1185">Reference proteome</keyword>
<organism evidence="3 4">
    <name type="scientific">Halomonas dongshanensis</name>
    <dbReference type="NCBI Taxonomy" id="2890835"/>
    <lineage>
        <taxon>Bacteria</taxon>
        <taxon>Pseudomonadati</taxon>
        <taxon>Pseudomonadota</taxon>
        <taxon>Gammaproteobacteria</taxon>
        <taxon>Oceanospirillales</taxon>
        <taxon>Halomonadaceae</taxon>
        <taxon>Halomonas</taxon>
    </lineage>
</organism>